<dbReference type="AlphaFoldDB" id="A0AA37LXC9"/>
<name>A0AA37LXC9_9PEZI</name>
<dbReference type="Proteomes" id="UP001055172">
    <property type="component" value="Unassembled WGS sequence"/>
</dbReference>
<evidence type="ECO:0000256" key="1">
    <source>
        <dbReference type="SAM" id="MobiDB-lite"/>
    </source>
</evidence>
<organism evidence="2 3">
    <name type="scientific">Colletotrichum liriopes</name>
    <dbReference type="NCBI Taxonomy" id="708192"/>
    <lineage>
        <taxon>Eukaryota</taxon>
        <taxon>Fungi</taxon>
        <taxon>Dikarya</taxon>
        <taxon>Ascomycota</taxon>
        <taxon>Pezizomycotina</taxon>
        <taxon>Sordariomycetes</taxon>
        <taxon>Hypocreomycetidae</taxon>
        <taxon>Glomerellales</taxon>
        <taxon>Glomerellaceae</taxon>
        <taxon>Colletotrichum</taxon>
        <taxon>Colletotrichum spaethianum species complex</taxon>
    </lineage>
</organism>
<protein>
    <submittedName>
        <fullName evidence="2">Uncharacterized protein</fullName>
    </submittedName>
</protein>
<feature type="region of interest" description="Disordered" evidence="1">
    <location>
        <begin position="61"/>
        <end position="80"/>
    </location>
</feature>
<sequence length="105" mass="11822">MALPLPGYHCQGRAERVRSGMYPRRWRRMAVRRVPKRTVPISGSPMQPVLRWLDAGSRALATAQEGNAQTTQDASLDPTSLRTRQRSQLYAYVVVSLRLLTPAAF</sequence>
<evidence type="ECO:0000313" key="3">
    <source>
        <dbReference type="Proteomes" id="UP001055172"/>
    </source>
</evidence>
<keyword evidence="3" id="KW-1185">Reference proteome</keyword>
<feature type="compositionally biased region" description="Polar residues" evidence="1">
    <location>
        <begin position="64"/>
        <end position="80"/>
    </location>
</feature>
<dbReference type="EMBL" id="BPPX01000030">
    <property type="protein sequence ID" value="GJC88122.1"/>
    <property type="molecule type" value="Genomic_DNA"/>
</dbReference>
<reference evidence="2 3" key="1">
    <citation type="submission" date="2021-07" db="EMBL/GenBank/DDBJ databases">
        <title>Genome data of Colletotrichum spaethianum.</title>
        <authorList>
            <person name="Utami Y.D."/>
            <person name="Hiruma K."/>
        </authorList>
    </citation>
    <scope>NUCLEOTIDE SEQUENCE [LARGE SCALE GENOMIC DNA]</scope>
    <source>
        <strain evidence="2 3">MAFF 242679</strain>
    </source>
</reference>
<gene>
    <name evidence="2" type="ORF">ColLi_10960</name>
</gene>
<accession>A0AA37LXC9</accession>
<proteinExistence type="predicted"/>
<evidence type="ECO:0000313" key="2">
    <source>
        <dbReference type="EMBL" id="GJC88122.1"/>
    </source>
</evidence>
<comment type="caution">
    <text evidence="2">The sequence shown here is derived from an EMBL/GenBank/DDBJ whole genome shotgun (WGS) entry which is preliminary data.</text>
</comment>